<keyword evidence="2" id="KW-0378">Hydrolase</keyword>
<sequence length="1090" mass="119534">MNRRAFLATSFALATAPTLAQTPTQNPAQSPPSFVPTKSETERRKGAGGMDAPLTPADFQTPPLEARPHTWWHWMNGNISHEGITADLEAMAQAGIGGAQIFNVDQGIPLGKVLYMTPEWRQAMVHAAKEAKRLGLELCFHNCAGWSSSGGPWITPEFAMQVLTWSETTVKGGEKLTLTLKEPEKREKYYNDIAVLAVKIPAGGDTARLQNIRAKALFDRGGDGLGLNVKGVAGEGAAMEGAIAGDDIRVLQCTAEGKLTWDAPAGDWLLLRMGHTPTGAVNAPAPEAGRGLECDKLSREALELHWEKGVAPLLTDMGPELVGKSFNNALIDSYEMGSQNWTPKLRRAFIAQHRYDPLPWLPTVTGRVIGSPEQTERFLWDWRRTIADLFAENYTGRFRELCHENKMQFSVEPYGNGPFDNLQLGMQGDILMGEFWVPGGGAGETVKIAASCAHVMGRKIVGAESFTAGEFEGRWQVEPYGIKALGDRMFTQGVNRYIFHRYAHQPWIGLSPGMTMGPWGSHLERTQTWWKQAATWLTYVARCQHLLQSGRFVADVLTFCGDDAPNDLYRPSLPLGYDYDGCDRTALLTAKVDKGEVVFPSGARYKVLMIPDSLWMTPQTAAKLVELSKAGAKIVGRRPEKSPSLVNYPACDNEVKALGAQLTLTTLEAALPAPDVLLPKGTPFVWLHRSTPDAEIYFVSNQRYMQQKATVAFRVTGRAPELWHPETGTTEAAPLWTAGKAHTNVTLALGPAESVFVVFRKGSKPGKSFAKIERTGGTTPVAKPPVLEILSARYEATDGAGGADVTAKVRELVAKGETEIGATNANFGDPINLHVKRLVVRYTLDGKPLEKTVGENETLILLGSGPDNALPEFTLTGGKLLAYTPGTYAFTDPRGALKQLSAPALRETPLTSWELTFPGKEPRTLEKLVSWPELTDPDSKYFSGTATYKTTFSHTPDPTRAVILDLGIVKNFADVLLNGQSLGTLWKAPWRLDITEYVRPGSNTLEVKITNLWVNRLIGDEQLPPEEGVEWTGKTGPIKAWPKWLVEGKPRPATERVTFTTWRYWTKDDKPLDSGLLGPARILQVPTLPL</sequence>
<dbReference type="Proteomes" id="UP000520814">
    <property type="component" value="Unassembled WGS sequence"/>
</dbReference>
<feature type="compositionally biased region" description="Low complexity" evidence="3">
    <location>
        <begin position="18"/>
        <end position="28"/>
    </location>
</feature>
<evidence type="ECO:0000256" key="2">
    <source>
        <dbReference type="ARBA" id="ARBA00022801"/>
    </source>
</evidence>
<feature type="domain" description="Beta-mannosidase-like galactose-binding" evidence="5">
    <location>
        <begin position="946"/>
        <end position="1016"/>
    </location>
</feature>
<feature type="region of interest" description="Disordered" evidence="3">
    <location>
        <begin position="18"/>
        <end position="55"/>
    </location>
</feature>
<dbReference type="GO" id="GO:0004553">
    <property type="term" value="F:hydrolase activity, hydrolyzing O-glycosyl compounds"/>
    <property type="evidence" value="ECO:0007669"/>
    <property type="project" value="UniProtKB-ARBA"/>
</dbReference>
<evidence type="ECO:0000256" key="3">
    <source>
        <dbReference type="SAM" id="MobiDB-lite"/>
    </source>
</evidence>
<accession>A0A7W9W6H3</accession>
<comment type="caution">
    <text evidence="6">The sequence shown here is derived from an EMBL/GenBank/DDBJ whole genome shotgun (WGS) entry which is preliminary data.</text>
</comment>
<name>A0A7W9W6H3_ARMRO</name>
<dbReference type="RefSeq" id="WP_184194232.1">
    <property type="nucleotide sequence ID" value="NZ_JACHGW010000002.1"/>
</dbReference>
<gene>
    <name evidence="6" type="ORF">HNQ39_001831</name>
</gene>
<evidence type="ECO:0000259" key="5">
    <source>
        <dbReference type="Pfam" id="PF22666"/>
    </source>
</evidence>
<dbReference type="NCBIfam" id="NF045579">
    <property type="entry name" value="rhamnoside_JR"/>
    <property type="match status" value="1"/>
</dbReference>
<dbReference type="AlphaFoldDB" id="A0A7W9W6H3"/>
<evidence type="ECO:0000256" key="1">
    <source>
        <dbReference type="ARBA" id="ARBA00022729"/>
    </source>
</evidence>
<feature type="signal peptide" evidence="4">
    <location>
        <begin position="1"/>
        <end position="20"/>
    </location>
</feature>
<dbReference type="Pfam" id="PF17132">
    <property type="entry name" value="Glyco_hydro_106"/>
    <property type="match status" value="1"/>
</dbReference>
<dbReference type="PANTHER" id="PTHR43817:SF1">
    <property type="entry name" value="HYDROLASE, FAMILY 43, PUTATIVE (AFU_ORTHOLOGUE AFUA_3G01660)-RELATED"/>
    <property type="match status" value="1"/>
</dbReference>
<keyword evidence="1 4" id="KW-0732">Signal</keyword>
<dbReference type="EMBL" id="JACHGW010000002">
    <property type="protein sequence ID" value="MBB6050040.1"/>
    <property type="molecule type" value="Genomic_DNA"/>
</dbReference>
<dbReference type="InterPro" id="IPR008979">
    <property type="entry name" value="Galactose-bd-like_sf"/>
</dbReference>
<keyword evidence="7" id="KW-1185">Reference proteome</keyword>
<dbReference type="Gene3D" id="2.60.120.260">
    <property type="entry name" value="Galactose-binding domain-like"/>
    <property type="match status" value="1"/>
</dbReference>
<dbReference type="PANTHER" id="PTHR43817">
    <property type="entry name" value="GLYCOSYL HYDROLASE"/>
    <property type="match status" value="1"/>
</dbReference>
<dbReference type="InterPro" id="IPR054593">
    <property type="entry name" value="Beta-mannosidase-like_N2"/>
</dbReference>
<reference evidence="6 7" key="1">
    <citation type="submission" date="2020-08" db="EMBL/GenBank/DDBJ databases">
        <title>Genomic Encyclopedia of Type Strains, Phase IV (KMG-IV): sequencing the most valuable type-strain genomes for metagenomic binning, comparative biology and taxonomic classification.</title>
        <authorList>
            <person name="Goeker M."/>
        </authorList>
    </citation>
    <scope>NUCLEOTIDE SEQUENCE [LARGE SCALE GENOMIC DNA]</scope>
    <source>
        <strain evidence="6 7">DSM 23562</strain>
    </source>
</reference>
<dbReference type="SUPFAM" id="SSF49785">
    <property type="entry name" value="Galactose-binding domain-like"/>
    <property type="match status" value="1"/>
</dbReference>
<proteinExistence type="predicted"/>
<protein>
    <recommendedName>
        <fullName evidence="5">Beta-mannosidase-like galactose-binding domain-containing protein</fullName>
    </recommendedName>
</protein>
<feature type="chain" id="PRO_5030732267" description="Beta-mannosidase-like galactose-binding domain-containing protein" evidence="4">
    <location>
        <begin position="21"/>
        <end position="1090"/>
    </location>
</feature>
<evidence type="ECO:0000313" key="6">
    <source>
        <dbReference type="EMBL" id="MBB6050040.1"/>
    </source>
</evidence>
<dbReference type="Pfam" id="PF22666">
    <property type="entry name" value="Glyco_hydro_2_N2"/>
    <property type="match status" value="1"/>
</dbReference>
<evidence type="ECO:0000256" key="4">
    <source>
        <dbReference type="SAM" id="SignalP"/>
    </source>
</evidence>
<evidence type="ECO:0000313" key="7">
    <source>
        <dbReference type="Proteomes" id="UP000520814"/>
    </source>
</evidence>
<organism evidence="6 7">
    <name type="scientific">Armatimonas rosea</name>
    <dbReference type="NCBI Taxonomy" id="685828"/>
    <lineage>
        <taxon>Bacteria</taxon>
        <taxon>Bacillati</taxon>
        <taxon>Armatimonadota</taxon>
        <taxon>Armatimonadia</taxon>
        <taxon>Armatimonadales</taxon>
        <taxon>Armatimonadaceae</taxon>
        <taxon>Armatimonas</taxon>
    </lineage>
</organism>